<reference evidence="3" key="1">
    <citation type="submission" date="2020-11" db="EMBL/GenBank/DDBJ databases">
        <authorList>
            <consortium name="DOE Joint Genome Institute"/>
            <person name="Ahrendt S."/>
            <person name="Riley R."/>
            <person name="Andreopoulos W."/>
            <person name="LaButti K."/>
            <person name="Pangilinan J."/>
            <person name="Ruiz-duenas F.J."/>
            <person name="Barrasa J.M."/>
            <person name="Sanchez-Garcia M."/>
            <person name="Camarero S."/>
            <person name="Miyauchi S."/>
            <person name="Serrano A."/>
            <person name="Linde D."/>
            <person name="Babiker R."/>
            <person name="Drula E."/>
            <person name="Ayuso-Fernandez I."/>
            <person name="Pacheco R."/>
            <person name="Padilla G."/>
            <person name="Ferreira P."/>
            <person name="Barriuso J."/>
            <person name="Kellner H."/>
            <person name="Castanera R."/>
            <person name="Alfaro M."/>
            <person name="Ramirez L."/>
            <person name="Pisabarro A.G."/>
            <person name="Kuo A."/>
            <person name="Tritt A."/>
            <person name="Lipzen A."/>
            <person name="He G."/>
            <person name="Yan M."/>
            <person name="Ng V."/>
            <person name="Cullen D."/>
            <person name="Martin F."/>
            <person name="Rosso M.-N."/>
            <person name="Henrissat B."/>
            <person name="Hibbett D."/>
            <person name="Martinez A.T."/>
            <person name="Grigoriev I.V."/>
        </authorList>
    </citation>
    <scope>NUCLEOTIDE SEQUENCE</scope>
    <source>
        <strain evidence="3">AH 44721</strain>
    </source>
</reference>
<proteinExistence type="predicted"/>
<sequence length="346" mass="39532">MPRQPAQRNAILKSPVETISYQDNNGASRSFYIYEEVGTNTELVMCDLCRLFFMLKQASAQMRSPASLRRHRGKKVAIGVAGFGEPASIAMQQGASLSSQIFPSAVAQWDKTPDARQHASSALDLTPRASRVNLRSSDTNDQQGILDLERLDASNFDLSELPHIEPKNQMGDKDVNPLDDPDFDTELEDPENAEEQKGRCQGQPVQWIAGSLWETYAWQQHDSEDITWKPIGFSEDSKWITLRSKLCRIFLEMPVNLESLICDACNALLSSKQLRRFMSHATTDNAIPGTPYVYRNFRQLKMALITYEKKNNAMKLQIMNYKRKISQFEKRLNDYKRMCYDVDDRT</sequence>
<gene>
    <name evidence="3" type="ORF">CPB84DRAFT_1846433</name>
</gene>
<dbReference type="Proteomes" id="UP000724874">
    <property type="component" value="Unassembled WGS sequence"/>
</dbReference>
<feature type="compositionally biased region" description="Acidic residues" evidence="2">
    <location>
        <begin position="177"/>
        <end position="193"/>
    </location>
</feature>
<evidence type="ECO:0000313" key="4">
    <source>
        <dbReference type="Proteomes" id="UP000724874"/>
    </source>
</evidence>
<organism evidence="3 4">
    <name type="scientific">Gymnopilus junonius</name>
    <name type="common">Spectacular rustgill mushroom</name>
    <name type="synonym">Gymnopilus spectabilis subsp. junonius</name>
    <dbReference type="NCBI Taxonomy" id="109634"/>
    <lineage>
        <taxon>Eukaryota</taxon>
        <taxon>Fungi</taxon>
        <taxon>Dikarya</taxon>
        <taxon>Basidiomycota</taxon>
        <taxon>Agaricomycotina</taxon>
        <taxon>Agaricomycetes</taxon>
        <taxon>Agaricomycetidae</taxon>
        <taxon>Agaricales</taxon>
        <taxon>Agaricineae</taxon>
        <taxon>Hymenogastraceae</taxon>
        <taxon>Gymnopilus</taxon>
    </lineage>
</organism>
<feature type="region of interest" description="Disordered" evidence="2">
    <location>
        <begin position="163"/>
        <end position="201"/>
    </location>
</feature>
<dbReference type="EMBL" id="JADNYJ010000037">
    <property type="protein sequence ID" value="KAF8902266.1"/>
    <property type="molecule type" value="Genomic_DNA"/>
</dbReference>
<dbReference type="AlphaFoldDB" id="A0A9P5TNY5"/>
<evidence type="ECO:0000256" key="1">
    <source>
        <dbReference type="SAM" id="Coils"/>
    </source>
</evidence>
<accession>A0A9P5TNY5</accession>
<evidence type="ECO:0000256" key="2">
    <source>
        <dbReference type="SAM" id="MobiDB-lite"/>
    </source>
</evidence>
<keyword evidence="4" id="KW-1185">Reference proteome</keyword>
<keyword evidence="1" id="KW-0175">Coiled coil</keyword>
<feature type="coiled-coil region" evidence="1">
    <location>
        <begin position="304"/>
        <end position="338"/>
    </location>
</feature>
<protein>
    <submittedName>
        <fullName evidence="3">Uncharacterized protein</fullName>
    </submittedName>
</protein>
<comment type="caution">
    <text evidence="3">The sequence shown here is derived from an EMBL/GenBank/DDBJ whole genome shotgun (WGS) entry which is preliminary data.</text>
</comment>
<evidence type="ECO:0000313" key="3">
    <source>
        <dbReference type="EMBL" id="KAF8902266.1"/>
    </source>
</evidence>
<name>A0A9P5TNY5_GYMJU</name>
<dbReference type="OrthoDB" id="3063776at2759"/>
<feature type="compositionally biased region" description="Basic and acidic residues" evidence="2">
    <location>
        <begin position="163"/>
        <end position="176"/>
    </location>
</feature>